<reference evidence="1" key="1">
    <citation type="submission" date="2022-08" db="EMBL/GenBank/DDBJ databases">
        <title>Genome Sequence of Pycnoporus sanguineus.</title>
        <authorList>
            <person name="Buettner E."/>
        </authorList>
    </citation>
    <scope>NUCLEOTIDE SEQUENCE</scope>
    <source>
        <strain evidence="1">CG-C14</strain>
    </source>
</reference>
<evidence type="ECO:0000313" key="1">
    <source>
        <dbReference type="EMBL" id="KAJ2986388.1"/>
    </source>
</evidence>
<comment type="caution">
    <text evidence="1">The sequence shown here is derived from an EMBL/GenBank/DDBJ whole genome shotgun (WGS) entry which is preliminary data.</text>
</comment>
<accession>A0ACC1P4B3</accession>
<dbReference type="Proteomes" id="UP001144978">
    <property type="component" value="Unassembled WGS sequence"/>
</dbReference>
<proteinExistence type="predicted"/>
<name>A0ACC1P4B3_9APHY</name>
<evidence type="ECO:0000313" key="2">
    <source>
        <dbReference type="Proteomes" id="UP001144978"/>
    </source>
</evidence>
<dbReference type="EMBL" id="JANSHE010003364">
    <property type="protein sequence ID" value="KAJ2986388.1"/>
    <property type="molecule type" value="Genomic_DNA"/>
</dbReference>
<organism evidence="1 2">
    <name type="scientific">Trametes sanguinea</name>
    <dbReference type="NCBI Taxonomy" id="158606"/>
    <lineage>
        <taxon>Eukaryota</taxon>
        <taxon>Fungi</taxon>
        <taxon>Dikarya</taxon>
        <taxon>Basidiomycota</taxon>
        <taxon>Agaricomycotina</taxon>
        <taxon>Agaricomycetes</taxon>
        <taxon>Polyporales</taxon>
        <taxon>Polyporaceae</taxon>
        <taxon>Trametes</taxon>
    </lineage>
</organism>
<keyword evidence="2" id="KW-1185">Reference proteome</keyword>
<gene>
    <name evidence="1" type="ORF">NUW54_g9785</name>
</gene>
<protein>
    <submittedName>
        <fullName evidence="1">Uncharacterized protein</fullName>
    </submittedName>
</protein>
<sequence>MPHQTREADADADAVQREEEARPNKASPSAISHTAPRATAPRAGPGRARGTERESKGGYARSRRSRASRTAAVLVRGVSAVMRSISIHGIRVIEGRSKELRSLGTHRGKAQHVHDIREICHENL</sequence>